<dbReference type="EMBL" id="PCHJ01000004">
    <property type="protein sequence ID" value="PKV10385.1"/>
    <property type="molecule type" value="Genomic_DNA"/>
</dbReference>
<dbReference type="PROSITE" id="PS00211">
    <property type="entry name" value="ABC_TRANSPORTER_1"/>
    <property type="match status" value="1"/>
</dbReference>
<dbReference type="GO" id="GO:0022857">
    <property type="term" value="F:transmembrane transporter activity"/>
    <property type="evidence" value="ECO:0007669"/>
    <property type="project" value="TreeGrafter"/>
</dbReference>
<dbReference type="InterPro" id="IPR003593">
    <property type="entry name" value="AAA+_ATPase"/>
</dbReference>
<accession>A0A2N3RD07</accession>
<dbReference type="PANTHER" id="PTHR24220">
    <property type="entry name" value="IMPORT ATP-BINDING PROTEIN"/>
    <property type="match status" value="1"/>
</dbReference>
<evidence type="ECO:0000256" key="3">
    <source>
        <dbReference type="ARBA" id="ARBA00022840"/>
    </source>
</evidence>
<dbReference type="Proteomes" id="UP000233731">
    <property type="component" value="Unassembled WGS sequence"/>
</dbReference>
<dbReference type="CDD" id="cd03255">
    <property type="entry name" value="ABC_MJ0796_LolCDE_FtsE"/>
    <property type="match status" value="1"/>
</dbReference>
<feature type="domain" description="ABC transporter" evidence="4">
    <location>
        <begin position="20"/>
        <end position="253"/>
    </location>
</feature>
<protein>
    <submittedName>
        <fullName evidence="5">ABC transporter ATP-binding protein</fullName>
    </submittedName>
</protein>
<dbReference type="InterPro" id="IPR015854">
    <property type="entry name" value="ABC_transpr_LolD-like"/>
</dbReference>
<comment type="caution">
    <text evidence="5">The sequence shown here is derived from an EMBL/GenBank/DDBJ whole genome shotgun (WGS) entry which is preliminary data.</text>
</comment>
<dbReference type="SMART" id="SM00382">
    <property type="entry name" value="AAA"/>
    <property type="match status" value="1"/>
</dbReference>
<dbReference type="InterPro" id="IPR017911">
    <property type="entry name" value="MacB-like_ATP-bd"/>
</dbReference>
<dbReference type="Pfam" id="PF00005">
    <property type="entry name" value="ABC_tran"/>
    <property type="match status" value="1"/>
</dbReference>
<keyword evidence="2" id="KW-0547">Nucleotide-binding</keyword>
<dbReference type="Gene3D" id="3.40.50.300">
    <property type="entry name" value="P-loop containing nucleotide triphosphate hydrolases"/>
    <property type="match status" value="1"/>
</dbReference>
<dbReference type="InterPro" id="IPR003439">
    <property type="entry name" value="ABC_transporter-like_ATP-bd"/>
</dbReference>
<dbReference type="PROSITE" id="PS50893">
    <property type="entry name" value="ABC_TRANSPORTER_2"/>
    <property type="match status" value="1"/>
</dbReference>
<keyword evidence="1" id="KW-0813">Transport</keyword>
<keyword evidence="3 5" id="KW-0067">ATP-binding</keyword>
<evidence type="ECO:0000256" key="1">
    <source>
        <dbReference type="ARBA" id="ARBA00022448"/>
    </source>
</evidence>
<reference evidence="5 6" key="1">
    <citation type="submission" date="2017-10" db="EMBL/GenBank/DDBJ databases">
        <title>Bifidobacterium genomics.</title>
        <authorList>
            <person name="Lugli G.A."/>
            <person name="Milani C."/>
            <person name="Mancabelli L."/>
        </authorList>
    </citation>
    <scope>NUCLEOTIDE SEQUENCE [LARGE SCALE GENOMIC DNA]</scope>
    <source>
        <strain evidence="5 6">1460B</strain>
    </source>
</reference>
<dbReference type="GO" id="GO:0005886">
    <property type="term" value="C:plasma membrane"/>
    <property type="evidence" value="ECO:0007669"/>
    <property type="project" value="TreeGrafter"/>
</dbReference>
<proteinExistence type="predicted"/>
<dbReference type="InterPro" id="IPR017871">
    <property type="entry name" value="ABC_transporter-like_CS"/>
</dbReference>
<dbReference type="InterPro" id="IPR027417">
    <property type="entry name" value="P-loop_NTPase"/>
</dbReference>
<dbReference type="SUPFAM" id="SSF52540">
    <property type="entry name" value="P-loop containing nucleoside triphosphate hydrolases"/>
    <property type="match status" value="1"/>
</dbReference>
<sequence>MVLGVSSGCGLGLGMAGEFLSLEGVSYHYGSGGAGITDVSLQCPPGSWTAIMGPSGAGKSTLLNCASGLLPVDQGLVHIGQHDLARMGEADLTRVRRDLIGFVFQDYNLVEAFTCLQNVMLSFLFGGPRIEVDDAVRALQAVGLDGFADVYPSDMSGGQRQRVAVARALVSRPSVVFADEPTGALDTAGSQLVLDAFGQVAARGSTVLMVTHDPDVAARAGSTVFLVDGRIHSVWSGCTAEQLAMHLAETTLSGADR</sequence>
<dbReference type="PANTHER" id="PTHR24220:SF685">
    <property type="entry name" value="ABC TRANSPORTER RELATED"/>
    <property type="match status" value="1"/>
</dbReference>
<dbReference type="AlphaFoldDB" id="A0A2N3RD07"/>
<evidence type="ECO:0000313" key="5">
    <source>
        <dbReference type="EMBL" id="PKV10385.1"/>
    </source>
</evidence>
<organism evidence="5 6">
    <name type="scientific">Bifidobacterium asteroides</name>
    <dbReference type="NCBI Taxonomy" id="1684"/>
    <lineage>
        <taxon>Bacteria</taxon>
        <taxon>Bacillati</taxon>
        <taxon>Actinomycetota</taxon>
        <taxon>Actinomycetes</taxon>
        <taxon>Bifidobacteriales</taxon>
        <taxon>Bifidobacteriaceae</taxon>
        <taxon>Bifidobacterium</taxon>
    </lineage>
</organism>
<evidence type="ECO:0000313" key="6">
    <source>
        <dbReference type="Proteomes" id="UP000233731"/>
    </source>
</evidence>
<dbReference type="GO" id="GO:0016887">
    <property type="term" value="F:ATP hydrolysis activity"/>
    <property type="evidence" value="ECO:0007669"/>
    <property type="project" value="InterPro"/>
</dbReference>
<gene>
    <name evidence="5" type="ORF">CQR44_0112</name>
</gene>
<dbReference type="GO" id="GO:0005524">
    <property type="term" value="F:ATP binding"/>
    <property type="evidence" value="ECO:0007669"/>
    <property type="project" value="UniProtKB-KW"/>
</dbReference>
<evidence type="ECO:0000259" key="4">
    <source>
        <dbReference type="PROSITE" id="PS50893"/>
    </source>
</evidence>
<evidence type="ECO:0000256" key="2">
    <source>
        <dbReference type="ARBA" id="ARBA00022741"/>
    </source>
</evidence>
<name>A0A2N3RD07_9BIFI</name>